<dbReference type="Proteomes" id="UP000094256">
    <property type="component" value="Chromosome"/>
</dbReference>
<evidence type="ECO:0000259" key="2">
    <source>
        <dbReference type="Pfam" id="PF12849"/>
    </source>
</evidence>
<dbReference type="RefSeq" id="WP_069205254.1">
    <property type="nucleotide sequence ID" value="NZ_CP014168.1"/>
</dbReference>
<dbReference type="AlphaFoldDB" id="A0A1B3ZB93"/>
<dbReference type="SUPFAM" id="SSF53850">
    <property type="entry name" value="Periplasmic binding protein-like II"/>
    <property type="match status" value="1"/>
</dbReference>
<reference evidence="3 4" key="1">
    <citation type="submission" date="2016-01" db="EMBL/GenBank/DDBJ databases">
        <title>Complete genome and mega plasmid sequence of Sphingomonas panacis DCY99 elicits systemic resistance in rice to Xanthomonas oryzae.</title>
        <authorList>
            <person name="Kim Y.J."/>
            <person name="Yang D.C."/>
            <person name="Sing P."/>
        </authorList>
    </citation>
    <scope>NUCLEOTIDE SEQUENCE [LARGE SCALE GENOMIC DNA]</scope>
    <source>
        <strain evidence="3 4">DCY99</strain>
    </source>
</reference>
<dbReference type="PANTHER" id="PTHR30570">
    <property type="entry name" value="PERIPLASMIC PHOSPHATE BINDING COMPONENT OF PHOSPHATE ABC TRANSPORTER"/>
    <property type="match status" value="1"/>
</dbReference>
<feature type="domain" description="PBP" evidence="2">
    <location>
        <begin position="28"/>
        <end position="308"/>
    </location>
</feature>
<dbReference type="KEGG" id="span:AWL63_12745"/>
<keyword evidence="4" id="KW-1185">Reference proteome</keyword>
<organism evidence="3 4">
    <name type="scientific">Sphingomonas panacis</name>
    <dbReference type="NCBI Taxonomy" id="1560345"/>
    <lineage>
        <taxon>Bacteria</taxon>
        <taxon>Pseudomonadati</taxon>
        <taxon>Pseudomonadota</taxon>
        <taxon>Alphaproteobacteria</taxon>
        <taxon>Sphingomonadales</taxon>
        <taxon>Sphingomonadaceae</taxon>
        <taxon>Sphingomonas</taxon>
    </lineage>
</organism>
<keyword evidence="1" id="KW-0732">Signal</keyword>
<evidence type="ECO:0000313" key="4">
    <source>
        <dbReference type="Proteomes" id="UP000094256"/>
    </source>
</evidence>
<dbReference type="PANTHER" id="PTHR30570:SF1">
    <property type="entry name" value="PHOSPHATE-BINDING PROTEIN PSTS"/>
    <property type="match status" value="1"/>
</dbReference>
<dbReference type="InterPro" id="IPR024370">
    <property type="entry name" value="PBP_domain"/>
</dbReference>
<dbReference type="Pfam" id="PF12849">
    <property type="entry name" value="PBP_like_2"/>
    <property type="match status" value="1"/>
</dbReference>
<dbReference type="Gene3D" id="3.40.190.10">
    <property type="entry name" value="Periplasmic binding protein-like II"/>
    <property type="match status" value="2"/>
</dbReference>
<name>A0A1B3ZB93_9SPHN</name>
<dbReference type="EMBL" id="CP014168">
    <property type="protein sequence ID" value="AOH84704.1"/>
    <property type="molecule type" value="Genomic_DNA"/>
</dbReference>
<dbReference type="InterPro" id="IPR050811">
    <property type="entry name" value="Phosphate_ABC_transporter"/>
</dbReference>
<dbReference type="STRING" id="1560345.AWL63_12745"/>
<dbReference type="PROSITE" id="PS51257">
    <property type="entry name" value="PROKAR_LIPOPROTEIN"/>
    <property type="match status" value="1"/>
</dbReference>
<accession>A0A1B3ZB93</accession>
<dbReference type="OrthoDB" id="9790048at2"/>
<protein>
    <submittedName>
        <fullName evidence="3">Phosphate ABC transporter substrate-binding protein</fullName>
    </submittedName>
</protein>
<gene>
    <name evidence="3" type="ORF">AWL63_12745</name>
</gene>
<evidence type="ECO:0000256" key="1">
    <source>
        <dbReference type="ARBA" id="ARBA00022729"/>
    </source>
</evidence>
<proteinExistence type="predicted"/>
<evidence type="ECO:0000313" key="3">
    <source>
        <dbReference type="EMBL" id="AOH84704.1"/>
    </source>
</evidence>
<sequence>MHGRVAIVTASALAVALAGCTDQANGGGAGSRDQIKVVGSSTVFPFTTIVAEQFVEKTPGVKSPVIESTGTGGGLKLFCGGVGAEHPDIADASRRLKRSEYAVCKANGVVDILEVPIGLDGVAFAEAKNGPALPLTVIDLFKAMAAAPDGKPNRARTWQDVNPALPPTPIQIYGPPATSGTRDALAELILARGCEALMPETVALREKNPDDFAQKCTRIREDGAYVDAGENDNLIVQKLQSNSNAVGIFGYSYLEENKDRLNGLAIDGVAPTYDTIAGNRYPGSRPLYLYVKKAHLGAIRGLREFLNLYAASWMPNGPLAAKGLIASPPDVRARAAAIVSAATTLDPRTLP</sequence>